<proteinExistence type="predicted"/>
<dbReference type="AlphaFoldDB" id="A0A382IN11"/>
<dbReference type="Gene3D" id="3.30.565.10">
    <property type="entry name" value="Histidine kinase-like ATPase, C-terminal domain"/>
    <property type="match status" value="1"/>
</dbReference>
<evidence type="ECO:0000313" key="1">
    <source>
        <dbReference type="EMBL" id="SVC00081.1"/>
    </source>
</evidence>
<dbReference type="EMBL" id="UINC01067926">
    <property type="protein sequence ID" value="SVC00081.1"/>
    <property type="molecule type" value="Genomic_DNA"/>
</dbReference>
<dbReference type="Pfam" id="PF13589">
    <property type="entry name" value="HATPase_c_3"/>
    <property type="match status" value="1"/>
</dbReference>
<dbReference type="SUPFAM" id="SSF55874">
    <property type="entry name" value="ATPase domain of HSP90 chaperone/DNA topoisomerase II/histidine kinase"/>
    <property type="match status" value="1"/>
</dbReference>
<reference evidence="1" key="1">
    <citation type="submission" date="2018-05" db="EMBL/GenBank/DDBJ databases">
        <authorList>
            <person name="Lanie J.A."/>
            <person name="Ng W.-L."/>
            <person name="Kazmierczak K.M."/>
            <person name="Andrzejewski T.M."/>
            <person name="Davidsen T.M."/>
            <person name="Wayne K.J."/>
            <person name="Tettelin H."/>
            <person name="Glass J.I."/>
            <person name="Rusch D."/>
            <person name="Podicherti R."/>
            <person name="Tsui H.-C.T."/>
            <person name="Winkler M.E."/>
        </authorList>
    </citation>
    <scope>NUCLEOTIDE SEQUENCE</scope>
</reference>
<organism evidence="1">
    <name type="scientific">marine metagenome</name>
    <dbReference type="NCBI Taxonomy" id="408172"/>
    <lineage>
        <taxon>unclassified sequences</taxon>
        <taxon>metagenomes</taxon>
        <taxon>ecological metagenomes</taxon>
    </lineage>
</organism>
<accession>A0A382IN11</accession>
<name>A0A382IN11_9ZZZZ</name>
<evidence type="ECO:0008006" key="2">
    <source>
        <dbReference type="Google" id="ProtNLM"/>
    </source>
</evidence>
<sequence length="383" mass="43994">MDKKQEIIPVNSSIKPKIGKDILELLTSGMYLNPLVLFREYIQNSVDSIDQALEENILQDVSDAEIQINLDHQNRTILIIDNGKGIPNDQFEDTMLSLGDSKKKGTTARGMRGVGRLAGLGYCQSLIFRSSSPEDDYIFEAKWDCRKIKSLLNGNNTLDLVALLEEVVSFKKIKNYLGRPHFFEVEIQKPVRLKWDLLMNENRIREYLSQVAPVPFSNDFSFKRDLEKTIKKDDRNYRYYKIVIKLAEMELELDDQPNSFQIFKPYADSFFLNTTLSDSVHSFESIKIMGMDGETAAVGWILHGSYMGAIPNKALIGGLRARVGNIMIDDKNLFRDCFSEARFSSWTMGEIHVLDNRIIPNGRRDGFEENTHYENMRNYISLT</sequence>
<feature type="non-terminal residue" evidence="1">
    <location>
        <position position="383"/>
    </location>
</feature>
<gene>
    <name evidence="1" type="ORF">METZ01_LOCUS252935</name>
</gene>
<protein>
    <recommendedName>
        <fullName evidence="2">Histidine kinase/HSP90-like ATPase domain-containing protein</fullName>
    </recommendedName>
</protein>
<dbReference type="InterPro" id="IPR036890">
    <property type="entry name" value="HATPase_C_sf"/>
</dbReference>